<accession>A0A5B7ER19</accession>
<proteinExistence type="predicted"/>
<reference evidence="2 3" key="1">
    <citation type="submission" date="2019-05" db="EMBL/GenBank/DDBJ databases">
        <title>Another draft genome of Portunus trituberculatus and its Hox gene families provides insights of decapod evolution.</title>
        <authorList>
            <person name="Jeong J.-H."/>
            <person name="Song I."/>
            <person name="Kim S."/>
            <person name="Choi T."/>
            <person name="Kim D."/>
            <person name="Ryu S."/>
            <person name="Kim W."/>
        </authorList>
    </citation>
    <scope>NUCLEOTIDE SEQUENCE [LARGE SCALE GENOMIC DNA]</scope>
    <source>
        <tissue evidence="2">Muscle</tissue>
    </source>
</reference>
<feature type="compositionally biased region" description="Basic and acidic residues" evidence="1">
    <location>
        <begin position="112"/>
        <end position="135"/>
    </location>
</feature>
<comment type="caution">
    <text evidence="2">The sequence shown here is derived from an EMBL/GenBank/DDBJ whole genome shotgun (WGS) entry which is preliminary data.</text>
</comment>
<evidence type="ECO:0000256" key="1">
    <source>
        <dbReference type="SAM" id="MobiDB-lite"/>
    </source>
</evidence>
<evidence type="ECO:0000313" key="3">
    <source>
        <dbReference type="Proteomes" id="UP000324222"/>
    </source>
</evidence>
<evidence type="ECO:0000313" key="2">
    <source>
        <dbReference type="EMBL" id="MPC35656.1"/>
    </source>
</evidence>
<dbReference type="Proteomes" id="UP000324222">
    <property type="component" value="Unassembled WGS sequence"/>
</dbReference>
<name>A0A5B7ER19_PORTR</name>
<dbReference type="EMBL" id="VSRR010003319">
    <property type="protein sequence ID" value="MPC35656.1"/>
    <property type="molecule type" value="Genomic_DNA"/>
</dbReference>
<gene>
    <name evidence="2" type="ORF">E2C01_029085</name>
</gene>
<feature type="compositionally biased region" description="Basic residues" evidence="1">
    <location>
        <begin position="148"/>
        <end position="159"/>
    </location>
</feature>
<sequence length="159" mass="17560">MTPPVPRPFPPERQRPLQSGLVYGSRGEGAEAALPGGSHAYKEKATTGESPNLSRNRCSSGFKQGFSRREVLHGVHDCGSRDPAASHPGTRQQACYIPRMSTPKIKKGLTTRMEETRRGQLRQDEKEPEERETGCDRGVPPRCPIPRASKRKKGPSTEE</sequence>
<dbReference type="AlphaFoldDB" id="A0A5B7ER19"/>
<feature type="region of interest" description="Disordered" evidence="1">
    <location>
        <begin position="1"/>
        <end position="65"/>
    </location>
</feature>
<feature type="region of interest" description="Disordered" evidence="1">
    <location>
        <begin position="77"/>
        <end position="159"/>
    </location>
</feature>
<keyword evidence="3" id="KW-1185">Reference proteome</keyword>
<organism evidence="2 3">
    <name type="scientific">Portunus trituberculatus</name>
    <name type="common">Swimming crab</name>
    <name type="synonym">Neptunus trituberculatus</name>
    <dbReference type="NCBI Taxonomy" id="210409"/>
    <lineage>
        <taxon>Eukaryota</taxon>
        <taxon>Metazoa</taxon>
        <taxon>Ecdysozoa</taxon>
        <taxon>Arthropoda</taxon>
        <taxon>Crustacea</taxon>
        <taxon>Multicrustacea</taxon>
        <taxon>Malacostraca</taxon>
        <taxon>Eumalacostraca</taxon>
        <taxon>Eucarida</taxon>
        <taxon>Decapoda</taxon>
        <taxon>Pleocyemata</taxon>
        <taxon>Brachyura</taxon>
        <taxon>Eubrachyura</taxon>
        <taxon>Portunoidea</taxon>
        <taxon>Portunidae</taxon>
        <taxon>Portuninae</taxon>
        <taxon>Portunus</taxon>
    </lineage>
</organism>
<protein>
    <submittedName>
        <fullName evidence="2">Uncharacterized protein</fullName>
    </submittedName>
</protein>
<feature type="compositionally biased region" description="Polar residues" evidence="1">
    <location>
        <begin position="47"/>
        <end position="62"/>
    </location>
</feature>